<accession>A0A9W8QTQ2</accession>
<evidence type="ECO:0000256" key="1">
    <source>
        <dbReference type="ARBA" id="ARBA00006484"/>
    </source>
</evidence>
<keyword evidence="5" id="KW-1185">Reference proteome</keyword>
<sequence>MGSGADKLQGKKVVIVGGSSGVGFGVAEVLLEAGAAVTVVSSSPDKVKSAVQRLNSPNADGKVADVRDEEALTDVLRSLAPVDHIVFSGVDNIIRGKLSDTDLDEAKHLFGVKFWGAVVIGKAVQKYDIVRPRGSITITSGLAAVKPAKNASIGAALNAGVNAFTKGLAADLAEKGVRVNCVIPGLVYTELWDKTWADKEKQATILENAAKTLPVGFAGKPADVAEAYLYAIRADYATGTLITIDGGSLLN</sequence>
<dbReference type="CDD" id="cd05233">
    <property type="entry name" value="SDR_c"/>
    <property type="match status" value="1"/>
</dbReference>
<dbReference type="PANTHER" id="PTHR43477">
    <property type="entry name" value="DIHYDROANTICAPSIN 7-DEHYDROGENASE"/>
    <property type="match status" value="1"/>
</dbReference>
<comment type="similarity">
    <text evidence="1">Belongs to the short-chain dehydrogenases/reductases (SDR) family.</text>
</comment>
<proteinExistence type="inferred from homology"/>
<dbReference type="InterPro" id="IPR002347">
    <property type="entry name" value="SDR_fam"/>
</dbReference>
<evidence type="ECO:0000256" key="3">
    <source>
        <dbReference type="ARBA" id="ARBA00023002"/>
    </source>
</evidence>
<dbReference type="PRINTS" id="PR00081">
    <property type="entry name" value="GDHRDH"/>
</dbReference>
<protein>
    <submittedName>
        <fullName evidence="4">Uncharacterized protein</fullName>
    </submittedName>
</protein>
<dbReference type="PANTHER" id="PTHR43477:SF1">
    <property type="entry name" value="DIHYDROANTICAPSIN 7-DEHYDROGENASE"/>
    <property type="match status" value="1"/>
</dbReference>
<organism evidence="4 5">
    <name type="scientific">Fusarium falciforme</name>
    <dbReference type="NCBI Taxonomy" id="195108"/>
    <lineage>
        <taxon>Eukaryota</taxon>
        <taxon>Fungi</taxon>
        <taxon>Dikarya</taxon>
        <taxon>Ascomycota</taxon>
        <taxon>Pezizomycotina</taxon>
        <taxon>Sordariomycetes</taxon>
        <taxon>Hypocreomycetidae</taxon>
        <taxon>Hypocreales</taxon>
        <taxon>Nectriaceae</taxon>
        <taxon>Fusarium</taxon>
        <taxon>Fusarium solani species complex</taxon>
    </lineage>
</organism>
<keyword evidence="3" id="KW-0560">Oxidoreductase</keyword>
<dbReference type="Proteomes" id="UP001152087">
    <property type="component" value="Unassembled WGS sequence"/>
</dbReference>
<dbReference type="Pfam" id="PF23441">
    <property type="entry name" value="SDR"/>
    <property type="match status" value="1"/>
</dbReference>
<keyword evidence="2" id="KW-0521">NADP</keyword>
<dbReference type="OrthoDB" id="294295at2759"/>
<dbReference type="GO" id="GO:0016491">
    <property type="term" value="F:oxidoreductase activity"/>
    <property type="evidence" value="ECO:0007669"/>
    <property type="project" value="UniProtKB-KW"/>
</dbReference>
<dbReference type="InterPro" id="IPR036291">
    <property type="entry name" value="NAD(P)-bd_dom_sf"/>
</dbReference>
<evidence type="ECO:0000313" key="4">
    <source>
        <dbReference type="EMBL" id="KAJ4176688.1"/>
    </source>
</evidence>
<evidence type="ECO:0000256" key="2">
    <source>
        <dbReference type="ARBA" id="ARBA00022857"/>
    </source>
</evidence>
<dbReference type="Gene3D" id="3.40.50.720">
    <property type="entry name" value="NAD(P)-binding Rossmann-like Domain"/>
    <property type="match status" value="1"/>
</dbReference>
<dbReference type="InterPro" id="IPR057571">
    <property type="entry name" value="SDR_PhqE-like"/>
</dbReference>
<dbReference type="SUPFAM" id="SSF51735">
    <property type="entry name" value="NAD(P)-binding Rossmann-fold domains"/>
    <property type="match status" value="1"/>
</dbReference>
<gene>
    <name evidence="4" type="ORF">NW755_014282</name>
</gene>
<reference evidence="4" key="1">
    <citation type="submission" date="2022-09" db="EMBL/GenBank/DDBJ databases">
        <title>Fusarium specimens isolated from Avocado Roots.</title>
        <authorList>
            <person name="Stajich J."/>
            <person name="Roper C."/>
            <person name="Heimlech-Rivalta G."/>
        </authorList>
    </citation>
    <scope>NUCLEOTIDE SEQUENCE</scope>
    <source>
        <strain evidence="4">A02</strain>
    </source>
</reference>
<evidence type="ECO:0000313" key="5">
    <source>
        <dbReference type="Proteomes" id="UP001152087"/>
    </source>
</evidence>
<dbReference type="AlphaFoldDB" id="A0A9W8QTQ2"/>
<comment type="caution">
    <text evidence="4">The sequence shown here is derived from an EMBL/GenBank/DDBJ whole genome shotgun (WGS) entry which is preliminary data.</text>
</comment>
<dbReference type="InterPro" id="IPR051122">
    <property type="entry name" value="SDR_DHRS6-like"/>
</dbReference>
<name>A0A9W8QTQ2_9HYPO</name>
<dbReference type="EMBL" id="JAOQAV010000164">
    <property type="protein sequence ID" value="KAJ4176688.1"/>
    <property type="molecule type" value="Genomic_DNA"/>
</dbReference>